<reference evidence="1 2" key="1">
    <citation type="submission" date="2020-02" db="EMBL/GenBank/DDBJ databases">
        <authorList>
            <person name="Kim M.K."/>
        </authorList>
    </citation>
    <scope>NUCLEOTIDE SEQUENCE [LARGE SCALE GENOMIC DNA]</scope>
    <source>
        <strain evidence="1 2">BT327</strain>
    </source>
</reference>
<evidence type="ECO:0000313" key="2">
    <source>
        <dbReference type="Proteomes" id="UP000474777"/>
    </source>
</evidence>
<protein>
    <submittedName>
        <fullName evidence="1">Uncharacterized protein</fullName>
    </submittedName>
</protein>
<name>A0A6B3LLH7_9BACT</name>
<dbReference type="EMBL" id="JAAGWD010000003">
    <property type="protein sequence ID" value="NEM97782.1"/>
    <property type="molecule type" value="Genomic_DNA"/>
</dbReference>
<sequence>MGKKDLYNDGLVLKIDEAYFQLFLLDIKPIQFHKDSLYRKISSRAFDGKMNAVGSIITGEFAIYPGANWDAELNEDGYIVTKTTFSSGVNDTLDLYSYSYSFSNDLLTEVVIRTKRKNQDVDLASNVYLIEYFPNSFIKQITIKSNLDKVLIQRRYHYKNRELTVITTDSNKEVIEKRIYQFNARGEYISDSHYQAASGHTQKSKINKEPNGVIVKSWQVHDVQNTIISNGYRRYFNDLLLESFEKKVVGEEVRHSLYTYNINNDLAIITDMHKDVMKDATSITKYIYEYDNIRGTIKTTKIYYPDEAINEVLDKSPNISIVVKEYK</sequence>
<dbReference type="Proteomes" id="UP000474777">
    <property type="component" value="Unassembled WGS sequence"/>
</dbReference>
<dbReference type="RefSeq" id="WP_163914461.1">
    <property type="nucleotide sequence ID" value="NZ_JAAGWD010000003.1"/>
</dbReference>
<keyword evidence="2" id="KW-1185">Reference proteome</keyword>
<comment type="caution">
    <text evidence="1">The sequence shown here is derived from an EMBL/GenBank/DDBJ whole genome shotgun (WGS) entry which is preliminary data.</text>
</comment>
<evidence type="ECO:0000313" key="1">
    <source>
        <dbReference type="EMBL" id="NEM97782.1"/>
    </source>
</evidence>
<accession>A0A6B3LLH7</accession>
<dbReference type="AlphaFoldDB" id="A0A6B3LLH7"/>
<organism evidence="1 2">
    <name type="scientific">Pontibacter burrus</name>
    <dbReference type="NCBI Taxonomy" id="2704466"/>
    <lineage>
        <taxon>Bacteria</taxon>
        <taxon>Pseudomonadati</taxon>
        <taxon>Bacteroidota</taxon>
        <taxon>Cytophagia</taxon>
        <taxon>Cytophagales</taxon>
        <taxon>Hymenobacteraceae</taxon>
        <taxon>Pontibacter</taxon>
    </lineage>
</organism>
<proteinExistence type="predicted"/>
<gene>
    <name evidence="1" type="ORF">GXP69_08760</name>
</gene>